<dbReference type="EMBL" id="SBKQ01000002">
    <property type="protein sequence ID" value="RXR34871.1"/>
    <property type="molecule type" value="Genomic_DNA"/>
</dbReference>
<evidence type="ECO:0000313" key="10">
    <source>
        <dbReference type="EMBL" id="RXR34871.1"/>
    </source>
</evidence>
<comment type="caution">
    <text evidence="10">The sequence shown here is derived from an EMBL/GenBank/DDBJ whole genome shotgun (WGS) entry which is preliminary data.</text>
</comment>
<evidence type="ECO:0000259" key="9">
    <source>
        <dbReference type="Pfam" id="PF18967"/>
    </source>
</evidence>
<feature type="transmembrane region" description="Helical" evidence="8">
    <location>
        <begin position="27"/>
        <end position="48"/>
    </location>
</feature>
<evidence type="ECO:0000256" key="6">
    <source>
        <dbReference type="ARBA" id="ARBA00023118"/>
    </source>
</evidence>
<dbReference type="OrthoDB" id="1363277at2"/>
<organism evidence="10 11">
    <name type="scientific">Flavobacterium piscinae</name>
    <dbReference type="NCBI Taxonomy" id="2506424"/>
    <lineage>
        <taxon>Bacteria</taxon>
        <taxon>Pseudomonadati</taxon>
        <taxon>Bacteroidota</taxon>
        <taxon>Flavobacteriia</taxon>
        <taxon>Flavobacteriales</taxon>
        <taxon>Flavobacteriaceae</taxon>
        <taxon>Flavobacterium</taxon>
    </lineage>
</organism>
<proteinExistence type="predicted"/>
<feature type="transmembrane region" description="Helical" evidence="8">
    <location>
        <begin position="60"/>
        <end position="82"/>
    </location>
</feature>
<keyword evidence="11" id="KW-1185">Reference proteome</keyword>
<protein>
    <recommendedName>
        <fullName evidence="9">Pycsar effector protein domain-containing protein</fullName>
    </recommendedName>
</protein>
<feature type="domain" description="Pycsar effector protein" evidence="9">
    <location>
        <begin position="9"/>
        <end position="161"/>
    </location>
</feature>
<keyword evidence="3 8" id="KW-0812">Transmembrane</keyword>
<evidence type="ECO:0000256" key="3">
    <source>
        <dbReference type="ARBA" id="ARBA00022692"/>
    </source>
</evidence>
<dbReference type="InterPro" id="IPR043760">
    <property type="entry name" value="PycTM_dom"/>
</dbReference>
<keyword evidence="2" id="KW-1003">Cell membrane</keyword>
<dbReference type="GO" id="GO:0000166">
    <property type="term" value="F:nucleotide binding"/>
    <property type="evidence" value="ECO:0007669"/>
    <property type="project" value="UniProtKB-KW"/>
</dbReference>
<name>A0A4Q1KX12_9FLAO</name>
<keyword evidence="6" id="KW-0051">Antiviral defense</keyword>
<evidence type="ECO:0000256" key="1">
    <source>
        <dbReference type="ARBA" id="ARBA00004236"/>
    </source>
</evidence>
<evidence type="ECO:0000256" key="8">
    <source>
        <dbReference type="SAM" id="Phobius"/>
    </source>
</evidence>
<comment type="subcellular location">
    <subcellularLocation>
        <location evidence="1">Cell membrane</location>
    </subcellularLocation>
</comment>
<accession>A0A4Q1KX12</accession>
<evidence type="ECO:0000256" key="5">
    <source>
        <dbReference type="ARBA" id="ARBA00022989"/>
    </source>
</evidence>
<gene>
    <name evidence="10" type="ORF">EQG68_02880</name>
</gene>
<evidence type="ECO:0000256" key="4">
    <source>
        <dbReference type="ARBA" id="ARBA00022741"/>
    </source>
</evidence>
<dbReference type="GO" id="GO:0005886">
    <property type="term" value="C:plasma membrane"/>
    <property type="evidence" value="ECO:0007669"/>
    <property type="project" value="UniProtKB-SubCell"/>
</dbReference>
<dbReference type="AlphaFoldDB" id="A0A4Q1KX12"/>
<dbReference type="Pfam" id="PF18967">
    <property type="entry name" value="PycTM"/>
    <property type="match status" value="1"/>
</dbReference>
<sequence>MNKSEKERLLFNIGRFDHYYDSINNKIAVYIAVNTFLLGGITGTYFAISSKLTICKSSIEFLIILLTLVGLLTIALLIYASIPFLGFKSSSLYYFGTISKNTFDEYKEKSKKCDEKEDLNDLREQVYYLSKGLSKKFTILSITGQSMLFQVIMLIIVSLLIFKNNI</sequence>
<evidence type="ECO:0000313" key="11">
    <source>
        <dbReference type="Proteomes" id="UP000289734"/>
    </source>
</evidence>
<dbReference type="Proteomes" id="UP000289734">
    <property type="component" value="Unassembled WGS sequence"/>
</dbReference>
<keyword evidence="4" id="KW-0547">Nucleotide-binding</keyword>
<keyword evidence="5 8" id="KW-1133">Transmembrane helix</keyword>
<dbReference type="GO" id="GO:0051607">
    <property type="term" value="P:defense response to virus"/>
    <property type="evidence" value="ECO:0007669"/>
    <property type="project" value="UniProtKB-KW"/>
</dbReference>
<evidence type="ECO:0000256" key="2">
    <source>
        <dbReference type="ARBA" id="ARBA00022475"/>
    </source>
</evidence>
<feature type="transmembrane region" description="Helical" evidence="8">
    <location>
        <begin position="137"/>
        <end position="162"/>
    </location>
</feature>
<keyword evidence="7 8" id="KW-0472">Membrane</keyword>
<dbReference type="RefSeq" id="WP_129463278.1">
    <property type="nucleotide sequence ID" value="NZ_SBKQ01000002.1"/>
</dbReference>
<evidence type="ECO:0000256" key="7">
    <source>
        <dbReference type="ARBA" id="ARBA00023136"/>
    </source>
</evidence>
<reference evidence="11" key="1">
    <citation type="submission" date="2019-01" db="EMBL/GenBank/DDBJ databases">
        <title>Cytophagaceae bacterium strain CAR-16.</title>
        <authorList>
            <person name="Chen W.-M."/>
        </authorList>
    </citation>
    <scope>NUCLEOTIDE SEQUENCE [LARGE SCALE GENOMIC DNA]</scope>
    <source>
        <strain evidence="11">ICH-30</strain>
    </source>
</reference>